<name>A0A545UEW3_9GAMM</name>
<evidence type="ECO:0000313" key="1">
    <source>
        <dbReference type="EMBL" id="TQV88016.1"/>
    </source>
</evidence>
<dbReference type="Proteomes" id="UP000315439">
    <property type="component" value="Unassembled WGS sequence"/>
</dbReference>
<proteinExistence type="predicted"/>
<protein>
    <submittedName>
        <fullName evidence="1">Uncharacterized protein</fullName>
    </submittedName>
</protein>
<evidence type="ECO:0000313" key="2">
    <source>
        <dbReference type="Proteomes" id="UP000315439"/>
    </source>
</evidence>
<dbReference type="AlphaFoldDB" id="A0A545UEW3"/>
<dbReference type="RefSeq" id="WP_142893257.1">
    <property type="nucleotide sequence ID" value="NZ_ML660163.1"/>
</dbReference>
<comment type="caution">
    <text evidence="1">The sequence shown here is derived from an EMBL/GenBank/DDBJ whole genome shotgun (WGS) entry which is preliminary data.</text>
</comment>
<sequence length="79" mass="9417">MKYEIITKSWSKRRKLDTAKEITNIQFLDFIKQHNHFCKMQITYSDGSEETLLSRVVFNEVKQHWTVDGMKVAVRLLNV</sequence>
<reference evidence="1 2" key="1">
    <citation type="submission" date="2019-07" db="EMBL/GenBank/DDBJ databases">
        <title>Draft genome for Aliikangiella sp. M105.</title>
        <authorList>
            <person name="Wang G."/>
        </authorList>
    </citation>
    <scope>NUCLEOTIDE SEQUENCE [LARGE SCALE GENOMIC DNA]</scope>
    <source>
        <strain evidence="1 2">M105</strain>
    </source>
</reference>
<dbReference type="EMBL" id="VIKS01000005">
    <property type="protein sequence ID" value="TQV88016.1"/>
    <property type="molecule type" value="Genomic_DNA"/>
</dbReference>
<organism evidence="1 2">
    <name type="scientific">Aliikangiella coralliicola</name>
    <dbReference type="NCBI Taxonomy" id="2592383"/>
    <lineage>
        <taxon>Bacteria</taxon>
        <taxon>Pseudomonadati</taxon>
        <taxon>Pseudomonadota</taxon>
        <taxon>Gammaproteobacteria</taxon>
        <taxon>Oceanospirillales</taxon>
        <taxon>Pleioneaceae</taxon>
        <taxon>Aliikangiella</taxon>
    </lineage>
</organism>
<dbReference type="OrthoDB" id="6238797at2"/>
<gene>
    <name evidence="1" type="ORF">FLL46_09400</name>
</gene>
<accession>A0A545UEW3</accession>
<keyword evidence="2" id="KW-1185">Reference proteome</keyword>